<feature type="region of interest" description="Disordered" evidence="1">
    <location>
        <begin position="652"/>
        <end position="773"/>
    </location>
</feature>
<dbReference type="SUPFAM" id="SSF53098">
    <property type="entry name" value="Ribonuclease H-like"/>
    <property type="match status" value="1"/>
</dbReference>
<evidence type="ECO:0000259" key="2">
    <source>
        <dbReference type="Pfam" id="PF04937"/>
    </source>
</evidence>
<feature type="compositionally biased region" description="Polar residues" evidence="1">
    <location>
        <begin position="945"/>
        <end position="955"/>
    </location>
</feature>
<feature type="domain" description="DUF659" evidence="2">
    <location>
        <begin position="250"/>
        <end position="404"/>
    </location>
</feature>
<feature type="compositionally biased region" description="Acidic residues" evidence="1">
    <location>
        <begin position="860"/>
        <end position="869"/>
    </location>
</feature>
<reference evidence="4 5" key="1">
    <citation type="journal article" date="2018" name="Cell">
        <title>The Chara Genome: Secondary Complexity and Implications for Plant Terrestrialization.</title>
        <authorList>
            <person name="Nishiyama T."/>
            <person name="Sakayama H."/>
            <person name="Vries J.D."/>
            <person name="Buschmann H."/>
            <person name="Saint-Marcoux D."/>
            <person name="Ullrich K.K."/>
            <person name="Haas F.B."/>
            <person name="Vanderstraeten L."/>
            <person name="Becker D."/>
            <person name="Lang D."/>
            <person name="Vosolsobe S."/>
            <person name="Rombauts S."/>
            <person name="Wilhelmsson P.K.I."/>
            <person name="Janitza P."/>
            <person name="Kern R."/>
            <person name="Heyl A."/>
            <person name="Rumpler F."/>
            <person name="Villalobos L.I.A.C."/>
            <person name="Clay J.M."/>
            <person name="Skokan R."/>
            <person name="Toyoda A."/>
            <person name="Suzuki Y."/>
            <person name="Kagoshima H."/>
            <person name="Schijlen E."/>
            <person name="Tajeshwar N."/>
            <person name="Catarino B."/>
            <person name="Hetherington A.J."/>
            <person name="Saltykova A."/>
            <person name="Bonnot C."/>
            <person name="Breuninger H."/>
            <person name="Symeonidi A."/>
            <person name="Radhakrishnan G.V."/>
            <person name="Van Nieuwerburgh F."/>
            <person name="Deforce D."/>
            <person name="Chang C."/>
            <person name="Karol K.G."/>
            <person name="Hedrich R."/>
            <person name="Ulvskov P."/>
            <person name="Glockner G."/>
            <person name="Delwiche C.F."/>
            <person name="Petrasek J."/>
            <person name="Van de Peer Y."/>
            <person name="Friml J."/>
            <person name="Beilby M."/>
            <person name="Dolan L."/>
            <person name="Kohara Y."/>
            <person name="Sugano S."/>
            <person name="Fujiyama A."/>
            <person name="Delaux P.-M."/>
            <person name="Quint M."/>
            <person name="TheiBen G."/>
            <person name="Hagemann M."/>
            <person name="Harholt J."/>
            <person name="Dunand C."/>
            <person name="Zachgo S."/>
            <person name="Langdale J."/>
            <person name="Maumus F."/>
            <person name="Straeten D.V.D."/>
            <person name="Gould S.B."/>
            <person name="Rensing S.A."/>
        </authorList>
    </citation>
    <scope>NUCLEOTIDE SEQUENCE [LARGE SCALE GENOMIC DNA]</scope>
    <source>
        <strain evidence="4 5">S276</strain>
    </source>
</reference>
<dbReference type="Gramene" id="GBG74586">
    <property type="protein sequence ID" value="GBG74586"/>
    <property type="gene ID" value="CBR_g18995"/>
</dbReference>
<feature type="compositionally biased region" description="Acidic residues" evidence="1">
    <location>
        <begin position="1056"/>
        <end position="1065"/>
    </location>
</feature>
<evidence type="ECO:0000313" key="4">
    <source>
        <dbReference type="EMBL" id="GBG74586.1"/>
    </source>
</evidence>
<dbReference type="PANTHER" id="PTHR32166:SF123">
    <property type="entry name" value="BED-TYPE DOMAIN-CONTAINING PROTEIN"/>
    <property type="match status" value="1"/>
</dbReference>
<feature type="compositionally biased region" description="Polar residues" evidence="1">
    <location>
        <begin position="764"/>
        <end position="773"/>
    </location>
</feature>
<feature type="compositionally biased region" description="Acidic residues" evidence="1">
    <location>
        <begin position="886"/>
        <end position="897"/>
    </location>
</feature>
<evidence type="ECO:0008006" key="6">
    <source>
        <dbReference type="Google" id="ProtNLM"/>
    </source>
</evidence>
<feature type="region of interest" description="Disordered" evidence="1">
    <location>
        <begin position="804"/>
        <end position="1065"/>
    </location>
</feature>
<dbReference type="InterPro" id="IPR007021">
    <property type="entry name" value="DUF659"/>
</dbReference>
<feature type="compositionally biased region" description="Basic and acidic residues" evidence="1">
    <location>
        <begin position="922"/>
        <end position="941"/>
    </location>
</feature>
<feature type="compositionally biased region" description="Basic and acidic residues" evidence="1">
    <location>
        <begin position="700"/>
        <end position="711"/>
    </location>
</feature>
<feature type="compositionally biased region" description="Basic and acidic residues" evidence="1">
    <location>
        <begin position="664"/>
        <end position="680"/>
    </location>
</feature>
<protein>
    <recommendedName>
        <fullName evidence="6">DUF659 domain-containing protein</fullName>
    </recommendedName>
</protein>
<dbReference type="GO" id="GO:0046983">
    <property type="term" value="F:protein dimerization activity"/>
    <property type="evidence" value="ECO:0007669"/>
    <property type="project" value="InterPro"/>
</dbReference>
<proteinExistence type="predicted"/>
<name>A0A388KWZ5_CHABU</name>
<feature type="compositionally biased region" description="Acidic residues" evidence="1">
    <location>
        <begin position="721"/>
        <end position="734"/>
    </location>
</feature>
<dbReference type="Proteomes" id="UP000265515">
    <property type="component" value="Unassembled WGS sequence"/>
</dbReference>
<gene>
    <name evidence="4" type="ORF">CBR_g18995</name>
</gene>
<feature type="compositionally biased region" description="Basic and acidic residues" evidence="1">
    <location>
        <begin position="15"/>
        <end position="25"/>
    </location>
</feature>
<dbReference type="PANTHER" id="PTHR32166">
    <property type="entry name" value="OSJNBA0013A04.12 PROTEIN"/>
    <property type="match status" value="1"/>
</dbReference>
<dbReference type="EMBL" id="BFEA01000206">
    <property type="protein sequence ID" value="GBG74586.1"/>
    <property type="molecule type" value="Genomic_DNA"/>
</dbReference>
<feature type="compositionally biased region" description="Basic and acidic residues" evidence="1">
    <location>
        <begin position="870"/>
        <end position="885"/>
    </location>
</feature>
<dbReference type="Pfam" id="PF04937">
    <property type="entry name" value="DUF659"/>
    <property type="match status" value="1"/>
</dbReference>
<evidence type="ECO:0000256" key="1">
    <source>
        <dbReference type="SAM" id="MobiDB-lite"/>
    </source>
</evidence>
<feature type="compositionally biased region" description="Basic residues" evidence="1">
    <location>
        <begin position="1030"/>
        <end position="1040"/>
    </location>
</feature>
<feature type="region of interest" description="Disordered" evidence="1">
    <location>
        <begin position="1"/>
        <end position="27"/>
    </location>
</feature>
<evidence type="ECO:0000313" key="5">
    <source>
        <dbReference type="Proteomes" id="UP000265515"/>
    </source>
</evidence>
<feature type="domain" description="HAT C-terminal dimerisation" evidence="3">
    <location>
        <begin position="551"/>
        <end position="622"/>
    </location>
</feature>
<dbReference type="InterPro" id="IPR008906">
    <property type="entry name" value="HATC_C_dom"/>
</dbReference>
<dbReference type="InterPro" id="IPR012337">
    <property type="entry name" value="RNaseH-like_sf"/>
</dbReference>
<evidence type="ECO:0000259" key="3">
    <source>
        <dbReference type="Pfam" id="PF05699"/>
    </source>
</evidence>
<feature type="compositionally biased region" description="Basic and acidic residues" evidence="1">
    <location>
        <begin position="898"/>
        <end position="912"/>
    </location>
</feature>
<sequence length="1065" mass="120457">MASSSRAGGVVGGEGSRRQSERGVEGRTLQAQAHLLGGDRQSPNVGYGLILVRPTAGGKANEAAGRERRVEACGARSGGCAEGAGRKPCPLRTGEILHKLVAEGAKVLPKDKKTQYLLQNYRQLHNISAGGAAITEDNQSAVVPRGYEEPQPSVAAGREPVKEVVRRGKEIAAAQAVGEDGDSTTRIASLHQTTTKRRVDNAAHKKLDVAWAEAMFRAGIAFNFLEFDTTRQLHDVYLEVANTRPEVKLPSSKHIRTVMLEFIFMCIQKQVEPLTKCWDVTGCTFITDGSNDRRERPVMNFLAAGWHGVVLVATVYMDGKKKTGAALAKLWEKIIREIGLQRINAICTDNAEVNKRATQILERRTDPAVSRIPWVPCAAHCCSLLLRDINKLDWVKGTVKRGHTIVKFIRNHHTTNSFMMSLGSTLTLLQPTEVRLGLVYRMLEGVHNRRAVLKNMVDVTNVGKWKAMRCSSAKLQAKADLVYFTLRRDAWWTELRKVVEMMKLLYLLLQRMDKDETAPSNLVEYDRLMERMLAEVVLTPRKDKKMWEPDAVTDADTILPSEWWATHGGAVPKLQAIVMKVMGMWSIATPEERNWSLMDLVHSKRQNRLKPAAVEKLVYIHWNINLLRASKNLKDHHYVDLWAEFFESLSDPEEGDDPLLEAPEVEKGKTEEEQVRERALTKLPKGRIPKNLEEDEEEHTNDKDLDDEIWKGKAPWSETSSEGEAEASSDDDFELGARPSIPDTTYVGRRRTTQCRGERPPTTPSQGTVNTSAQYDIQSNVELAQMDTDIDMVLRPGPIDADEAEADRAKAMADADRERVQRRMREEEERRTLILTRKEMEKQKKKVGEHEPKPVQETGQQEEEEEEEMGQQHEEEEHEMAHQSQEEEEMEEEEEEGCMDRREEEMKQEEGKGTNQQEEGSDDQHAERAGESKEEQQHDEMANNEELQQQQQHAPTTVYKCGKKTAQPSGSSENSPEFPDNIEGSQHDNLWVSRVGRKRKPPPVDDVPRPKLPRDRPRKNPTAGPGTEPKKKKRKCKSRRKIVEDDPNSDSCSEQFVEDEGHTDD</sequence>
<feature type="compositionally biased region" description="Polar residues" evidence="1">
    <location>
        <begin position="966"/>
        <end position="975"/>
    </location>
</feature>
<accession>A0A388KWZ5</accession>
<keyword evidence="5" id="KW-1185">Reference proteome</keyword>
<organism evidence="4 5">
    <name type="scientific">Chara braunii</name>
    <name type="common">Braun's stonewort</name>
    <dbReference type="NCBI Taxonomy" id="69332"/>
    <lineage>
        <taxon>Eukaryota</taxon>
        <taxon>Viridiplantae</taxon>
        <taxon>Streptophyta</taxon>
        <taxon>Charophyceae</taxon>
        <taxon>Charales</taxon>
        <taxon>Characeae</taxon>
        <taxon>Chara</taxon>
    </lineage>
</organism>
<feature type="compositionally biased region" description="Basic and acidic residues" evidence="1">
    <location>
        <begin position="1002"/>
        <end position="1015"/>
    </location>
</feature>
<comment type="caution">
    <text evidence="4">The sequence shown here is derived from an EMBL/GenBank/DDBJ whole genome shotgun (WGS) entry which is preliminary data.</text>
</comment>
<dbReference type="AlphaFoldDB" id="A0A388KWZ5"/>
<feature type="compositionally biased region" description="Basic and acidic residues" evidence="1">
    <location>
        <begin position="806"/>
        <end position="854"/>
    </location>
</feature>
<dbReference type="Pfam" id="PF05699">
    <property type="entry name" value="Dimer_Tnp_hAT"/>
    <property type="match status" value="1"/>
</dbReference>